<organism evidence="1 2">
    <name type="scientific">Caballeronia udeis</name>
    <dbReference type="NCBI Taxonomy" id="1232866"/>
    <lineage>
        <taxon>Bacteria</taxon>
        <taxon>Pseudomonadati</taxon>
        <taxon>Pseudomonadota</taxon>
        <taxon>Betaproteobacteria</taxon>
        <taxon>Burkholderiales</taxon>
        <taxon>Burkholderiaceae</taxon>
        <taxon>Caballeronia</taxon>
    </lineage>
</organism>
<reference evidence="1 2" key="1">
    <citation type="submission" date="2016-01" db="EMBL/GenBank/DDBJ databases">
        <authorList>
            <person name="Oliw E.H."/>
        </authorList>
    </citation>
    <scope>NUCLEOTIDE SEQUENCE [LARGE SCALE GENOMIC DNA]</scope>
    <source>
        <strain evidence="1">LMG 27134</strain>
    </source>
</reference>
<evidence type="ECO:0000313" key="1">
    <source>
        <dbReference type="EMBL" id="SAL66614.1"/>
    </source>
</evidence>
<evidence type="ECO:0000313" key="2">
    <source>
        <dbReference type="Proteomes" id="UP000054683"/>
    </source>
</evidence>
<name>A0A158JCM5_9BURK</name>
<dbReference type="AlphaFoldDB" id="A0A158JCM5"/>
<protein>
    <submittedName>
        <fullName evidence="1">Uncharacterized protein</fullName>
    </submittedName>
</protein>
<dbReference type="Proteomes" id="UP000054683">
    <property type="component" value="Unassembled WGS sequence"/>
</dbReference>
<sequence length="101" mass="10631">MKRGIHENMEAQAAVLARMAATRAELSSASRLSKVGAGENRIAGPVSRDAGPVLLRTPNAALIALFLVGSVILGPRQILVTSFRAGLAAWITRTVRDLAGR</sequence>
<accession>A0A158JCM5</accession>
<proteinExistence type="predicted"/>
<gene>
    <name evidence="1" type="ORF">AWB69_07544</name>
</gene>
<dbReference type="EMBL" id="FCOK02000079">
    <property type="protein sequence ID" value="SAL66614.1"/>
    <property type="molecule type" value="Genomic_DNA"/>
</dbReference>